<name>A0AAD4YU69_PRUDU</name>
<evidence type="ECO:0000313" key="3">
    <source>
        <dbReference type="Proteomes" id="UP001054821"/>
    </source>
</evidence>
<dbReference type="AlphaFoldDB" id="A0AAD4YU69"/>
<evidence type="ECO:0000256" key="1">
    <source>
        <dbReference type="SAM" id="MobiDB-lite"/>
    </source>
</evidence>
<sequence length="115" mass="13005">MPRLLTFQNFSLTENDRSQDSNNRPPATLPENDQLQDANDRPPETLPKNDRSQVESDRSPPTNQNMLLQNDRSPEECDRSSPGCQTHEEKIEEFLPAQEYSSAPVSHQSLAADVI</sequence>
<comment type="caution">
    <text evidence="2">The sequence shown here is derived from an EMBL/GenBank/DDBJ whole genome shotgun (WGS) entry which is preliminary data.</text>
</comment>
<reference evidence="2 3" key="1">
    <citation type="journal article" date="2022" name="G3 (Bethesda)">
        <title>Whole-genome sequence and methylome profiling of the almond [Prunus dulcis (Mill.) D.A. Webb] cultivar 'Nonpareil'.</title>
        <authorList>
            <person name="D'Amico-Willman K.M."/>
            <person name="Ouma W.Z."/>
            <person name="Meulia T."/>
            <person name="Sideli G.M."/>
            <person name="Gradziel T.M."/>
            <person name="Fresnedo-Ramirez J."/>
        </authorList>
    </citation>
    <scope>NUCLEOTIDE SEQUENCE [LARGE SCALE GENOMIC DNA]</scope>
    <source>
        <strain evidence="2">Clone GOH B32 T37-40</strain>
    </source>
</reference>
<gene>
    <name evidence="2" type="ORF">L3X38_030636</name>
</gene>
<organism evidence="2 3">
    <name type="scientific">Prunus dulcis</name>
    <name type="common">Almond</name>
    <name type="synonym">Amygdalus dulcis</name>
    <dbReference type="NCBI Taxonomy" id="3755"/>
    <lineage>
        <taxon>Eukaryota</taxon>
        <taxon>Viridiplantae</taxon>
        <taxon>Streptophyta</taxon>
        <taxon>Embryophyta</taxon>
        <taxon>Tracheophyta</taxon>
        <taxon>Spermatophyta</taxon>
        <taxon>Magnoliopsida</taxon>
        <taxon>eudicotyledons</taxon>
        <taxon>Gunneridae</taxon>
        <taxon>Pentapetalae</taxon>
        <taxon>rosids</taxon>
        <taxon>fabids</taxon>
        <taxon>Rosales</taxon>
        <taxon>Rosaceae</taxon>
        <taxon>Amygdaloideae</taxon>
        <taxon>Amygdaleae</taxon>
        <taxon>Prunus</taxon>
    </lineage>
</organism>
<protein>
    <submittedName>
        <fullName evidence="2">Uncharacterized protein</fullName>
    </submittedName>
</protein>
<feature type="compositionally biased region" description="Basic and acidic residues" evidence="1">
    <location>
        <begin position="38"/>
        <end position="58"/>
    </location>
</feature>
<keyword evidence="3" id="KW-1185">Reference proteome</keyword>
<feature type="compositionally biased region" description="Polar residues" evidence="1">
    <location>
        <begin position="1"/>
        <end position="13"/>
    </location>
</feature>
<accession>A0AAD4YU69</accession>
<feature type="compositionally biased region" description="Polar residues" evidence="1">
    <location>
        <begin position="20"/>
        <end position="37"/>
    </location>
</feature>
<proteinExistence type="predicted"/>
<feature type="region of interest" description="Disordered" evidence="1">
    <location>
        <begin position="1"/>
        <end position="85"/>
    </location>
</feature>
<dbReference type="Proteomes" id="UP001054821">
    <property type="component" value="Chromosome 6"/>
</dbReference>
<dbReference type="EMBL" id="JAJFAZ020000006">
    <property type="protein sequence ID" value="KAI5321565.1"/>
    <property type="molecule type" value="Genomic_DNA"/>
</dbReference>
<feature type="compositionally biased region" description="Polar residues" evidence="1">
    <location>
        <begin position="59"/>
        <end position="71"/>
    </location>
</feature>
<evidence type="ECO:0000313" key="2">
    <source>
        <dbReference type="EMBL" id="KAI5321565.1"/>
    </source>
</evidence>